<keyword evidence="5" id="KW-1185">Reference proteome</keyword>
<dbReference type="PROSITE" id="PS50006">
    <property type="entry name" value="FHA_DOMAIN"/>
    <property type="match status" value="1"/>
</dbReference>
<keyword evidence="2" id="KW-1133">Transmembrane helix</keyword>
<dbReference type="CDD" id="cd00060">
    <property type="entry name" value="FHA"/>
    <property type="match status" value="1"/>
</dbReference>
<evidence type="ECO:0000256" key="1">
    <source>
        <dbReference type="SAM" id="MobiDB-lite"/>
    </source>
</evidence>
<sequence length="571" mass="61911">MPELVTDFVRDGGTYMILQAKEGLRPEDLNRVQRSMLAAVTVPNLLRLDIREIDYQISLHYDITGKRMLSQCLRSDKISMPEFYGLLLQVVAVLEDSKRYMLSPSGFLLDETHIFVEEPLSSGAMHFTYVPWKEAPPGLPLSQSLLSLITRMLTCVSRVEGDGIPQLVRLCGDELFSLGELKKMLLHLLSDEPSAKSMSGERIGERKPILNEPSPRMAPTPALSSSRSAVVKEYVPIGDQAESGTWAGAAASTGSAVPIASDKSTTTQSSKLSGATAHASTDANAIRETWPGLEDEAMAAGVTRIKPTYLVLGLLLVDALGWKFLYLDRPGTLGLALGALLTVMLGVTGVVLWRKFCSSSVSQEEEAGDVPEESPGSLGTLRPLGFTNEREFDSSFFGEHAAISARSDSAAKVSMEAFVPRSGLPDMRVEPSGSAMPEPESEASLSPPTVLLSRSALAGQDNPARERIPRYYLERYESDGGTAERIPLTPGSFVIGRSEDIAQYVENTSGVSRAHVEILVTPQGCTLKDLGSTNGTYLNGENVAPYKEYPLHNDDVFMLAETRFKFGVEAA</sequence>
<dbReference type="SMART" id="SM00240">
    <property type="entry name" value="FHA"/>
    <property type="match status" value="1"/>
</dbReference>
<protein>
    <submittedName>
        <fullName evidence="4">FOG: FHA domain</fullName>
    </submittedName>
</protein>
<feature type="domain" description="FHA" evidence="3">
    <location>
        <begin position="493"/>
        <end position="543"/>
    </location>
</feature>
<dbReference type="InterPro" id="IPR008984">
    <property type="entry name" value="SMAD_FHA_dom_sf"/>
</dbReference>
<proteinExistence type="predicted"/>
<feature type="region of interest" description="Disordered" evidence="1">
    <location>
        <begin position="257"/>
        <end position="283"/>
    </location>
</feature>
<organism evidence="4 5">
    <name type="scientific">Paenibacillus barengoltzii J12</name>
    <dbReference type="NCBI Taxonomy" id="935846"/>
    <lineage>
        <taxon>Bacteria</taxon>
        <taxon>Bacillati</taxon>
        <taxon>Bacillota</taxon>
        <taxon>Bacilli</taxon>
        <taxon>Bacillales</taxon>
        <taxon>Paenibacillaceae</taxon>
        <taxon>Paenibacillus</taxon>
    </lineage>
</organism>
<dbReference type="PANTHER" id="PTHR23308">
    <property type="entry name" value="NUCLEAR INHIBITOR OF PROTEIN PHOSPHATASE-1"/>
    <property type="match status" value="1"/>
</dbReference>
<keyword evidence="2" id="KW-0472">Membrane</keyword>
<evidence type="ECO:0000256" key="2">
    <source>
        <dbReference type="SAM" id="Phobius"/>
    </source>
</evidence>
<dbReference type="Proteomes" id="UP000192939">
    <property type="component" value="Unassembled WGS sequence"/>
</dbReference>
<dbReference type="EMBL" id="FXAE01000017">
    <property type="protein sequence ID" value="SMF24360.1"/>
    <property type="molecule type" value="Genomic_DNA"/>
</dbReference>
<evidence type="ECO:0000259" key="3">
    <source>
        <dbReference type="PROSITE" id="PS50006"/>
    </source>
</evidence>
<feature type="compositionally biased region" description="Low complexity" evidence="1">
    <location>
        <begin position="430"/>
        <end position="446"/>
    </location>
</feature>
<dbReference type="Pfam" id="PF19909">
    <property type="entry name" value="DUF6382"/>
    <property type="match status" value="1"/>
</dbReference>
<keyword evidence="2" id="KW-0812">Transmembrane</keyword>
<dbReference type="InterPro" id="IPR045962">
    <property type="entry name" value="DUF6382"/>
</dbReference>
<name>A0ABY1LX64_9BACL</name>
<dbReference type="InterPro" id="IPR000253">
    <property type="entry name" value="FHA_dom"/>
</dbReference>
<dbReference type="Pfam" id="PF00498">
    <property type="entry name" value="FHA"/>
    <property type="match status" value="1"/>
</dbReference>
<accession>A0ABY1LX64</accession>
<dbReference type="RefSeq" id="WP_085278946.1">
    <property type="nucleotide sequence ID" value="NZ_FXAE01000017.1"/>
</dbReference>
<reference evidence="4 5" key="1">
    <citation type="submission" date="2017-04" db="EMBL/GenBank/DDBJ databases">
        <authorList>
            <person name="Varghese N."/>
            <person name="Submissions S."/>
        </authorList>
    </citation>
    <scope>NUCLEOTIDE SEQUENCE [LARGE SCALE GENOMIC DNA]</scope>
    <source>
        <strain evidence="4 5">J12</strain>
    </source>
</reference>
<feature type="region of interest" description="Disordered" evidence="1">
    <location>
        <begin position="424"/>
        <end position="446"/>
    </location>
</feature>
<dbReference type="SUPFAM" id="SSF49879">
    <property type="entry name" value="SMAD/FHA domain"/>
    <property type="match status" value="1"/>
</dbReference>
<dbReference type="Gene3D" id="2.60.200.20">
    <property type="match status" value="1"/>
</dbReference>
<feature type="region of interest" description="Disordered" evidence="1">
    <location>
        <begin position="195"/>
        <end position="225"/>
    </location>
</feature>
<evidence type="ECO:0000313" key="5">
    <source>
        <dbReference type="Proteomes" id="UP000192939"/>
    </source>
</evidence>
<feature type="compositionally biased region" description="Polar residues" evidence="1">
    <location>
        <begin position="262"/>
        <end position="283"/>
    </location>
</feature>
<dbReference type="InterPro" id="IPR050923">
    <property type="entry name" value="Cell_Proc_Reg/RNA_Proc"/>
</dbReference>
<evidence type="ECO:0000313" key="4">
    <source>
        <dbReference type="EMBL" id="SMF24360.1"/>
    </source>
</evidence>
<gene>
    <name evidence="4" type="ORF">SAMN02744124_02043</name>
</gene>
<comment type="caution">
    <text evidence="4">The sequence shown here is derived from an EMBL/GenBank/DDBJ whole genome shotgun (WGS) entry which is preliminary data.</text>
</comment>
<feature type="transmembrane region" description="Helical" evidence="2">
    <location>
        <begin position="333"/>
        <end position="353"/>
    </location>
</feature>